<dbReference type="EMBL" id="HACG01034389">
    <property type="protein sequence ID" value="CEK81254.1"/>
    <property type="molecule type" value="Transcribed_RNA"/>
</dbReference>
<evidence type="ECO:0000313" key="1">
    <source>
        <dbReference type="EMBL" id="CEK81254.1"/>
    </source>
</evidence>
<reference evidence="1" key="1">
    <citation type="submission" date="2014-12" db="EMBL/GenBank/DDBJ databases">
        <title>Insight into the proteome of Arion vulgaris.</title>
        <authorList>
            <person name="Aradska J."/>
            <person name="Bulat T."/>
            <person name="Smidak R."/>
            <person name="Sarate P."/>
            <person name="Gangsoo J."/>
            <person name="Sialana F."/>
            <person name="Bilban M."/>
            <person name="Lubec G."/>
        </authorList>
    </citation>
    <scope>NUCLEOTIDE SEQUENCE</scope>
    <source>
        <tissue evidence="1">Skin</tissue>
    </source>
</reference>
<accession>A0A0B7AJR7</accession>
<feature type="non-terminal residue" evidence="1">
    <location>
        <position position="1"/>
    </location>
</feature>
<sequence>PHSQGTCHPSCYVEHAITELLQRNSGMAAFTNVIELGIYFQLSVLGTTTCALTT</sequence>
<proteinExistence type="predicted"/>
<dbReference type="AlphaFoldDB" id="A0A0B7AJR7"/>
<organism evidence="1">
    <name type="scientific">Arion vulgaris</name>
    <dbReference type="NCBI Taxonomy" id="1028688"/>
    <lineage>
        <taxon>Eukaryota</taxon>
        <taxon>Metazoa</taxon>
        <taxon>Spiralia</taxon>
        <taxon>Lophotrochozoa</taxon>
        <taxon>Mollusca</taxon>
        <taxon>Gastropoda</taxon>
        <taxon>Heterobranchia</taxon>
        <taxon>Euthyneura</taxon>
        <taxon>Panpulmonata</taxon>
        <taxon>Eupulmonata</taxon>
        <taxon>Stylommatophora</taxon>
        <taxon>Helicina</taxon>
        <taxon>Arionoidea</taxon>
        <taxon>Arionidae</taxon>
        <taxon>Arion</taxon>
    </lineage>
</organism>
<gene>
    <name evidence="1" type="primary">ORF125112</name>
</gene>
<name>A0A0B7AJR7_9EUPU</name>
<protein>
    <submittedName>
        <fullName evidence="1">Uncharacterized protein</fullName>
    </submittedName>
</protein>